<sequence>MLVRPTAALPSLLALTLAAAGTLTACGTGSGSDPDTVKVSFKQSTDNSVKVMDTYLADIKKQFEKANPGKKVELVPIKAPDSEYYTKLQQMLRSPKTAPDLVYEDTFLINSDITSGYLKPLDDYLAKWPDWNQFIDTAKSAARGEDGKTYGVPDGTDTRGLWFDKGIFQKAGLPADWQPKTWNDVLEAARTIKQKVPGVTPLNVYTGKPAGEAATMQGFQMLLYGTSDGTADPLYDEKSKKWIAGSQGFKDALTFVETVYKEKLGPDVADALDPNFATRVRGELLPQGKLGINLDGSWLPQDWLEGSGHEWPEWSQKLGLAAMPTQNGQSPGKVSMSGGWTWAIPAKAGNPDLAFEFIKTMQTKANAQKWYIANSGIAVREDVAADPAYVDAQPGIKFFTDLVATTHYRPAYPAYPKVSTAIQEAMEGVTTGDMSVEEAAKAYDEELRSATDNQVIER</sequence>
<dbReference type="InterPro" id="IPR050490">
    <property type="entry name" value="Bact_solute-bd_prot1"/>
</dbReference>
<dbReference type="PANTHER" id="PTHR43649">
    <property type="entry name" value="ARABINOSE-BINDING PROTEIN-RELATED"/>
    <property type="match status" value="1"/>
</dbReference>
<dbReference type="SUPFAM" id="SSF53850">
    <property type="entry name" value="Periplasmic binding protein-like II"/>
    <property type="match status" value="1"/>
</dbReference>
<keyword evidence="1" id="KW-0732">Signal</keyword>
<protein>
    <submittedName>
        <fullName evidence="2">Sugar ABC transporter substrate-binding protein</fullName>
    </submittedName>
</protein>
<dbReference type="AlphaFoldDB" id="A0A4Y3VTX3"/>
<dbReference type="Pfam" id="PF01547">
    <property type="entry name" value="SBP_bac_1"/>
    <property type="match status" value="1"/>
</dbReference>
<dbReference type="RefSeq" id="WP_174864804.1">
    <property type="nucleotide sequence ID" value="NZ_BJND01000110.1"/>
</dbReference>
<dbReference type="Gene3D" id="3.40.190.10">
    <property type="entry name" value="Periplasmic binding protein-like II"/>
    <property type="match status" value="2"/>
</dbReference>
<dbReference type="EMBL" id="BJND01000110">
    <property type="protein sequence ID" value="GEC10452.1"/>
    <property type="molecule type" value="Genomic_DNA"/>
</dbReference>
<evidence type="ECO:0000313" key="3">
    <source>
        <dbReference type="Proteomes" id="UP000317881"/>
    </source>
</evidence>
<organism evidence="2 3">
    <name type="scientific">Streptomyces spinoverrucosus</name>
    <dbReference type="NCBI Taxonomy" id="284043"/>
    <lineage>
        <taxon>Bacteria</taxon>
        <taxon>Bacillati</taxon>
        <taxon>Actinomycetota</taxon>
        <taxon>Actinomycetes</taxon>
        <taxon>Kitasatosporales</taxon>
        <taxon>Streptomycetaceae</taxon>
        <taxon>Streptomyces</taxon>
    </lineage>
</organism>
<reference evidence="2 3" key="1">
    <citation type="submission" date="2019-06" db="EMBL/GenBank/DDBJ databases">
        <title>Whole genome shotgun sequence of Streptomyces spinoverrucosus NBRC 14228.</title>
        <authorList>
            <person name="Hosoyama A."/>
            <person name="Uohara A."/>
            <person name="Ohji S."/>
            <person name="Ichikawa N."/>
        </authorList>
    </citation>
    <scope>NUCLEOTIDE SEQUENCE [LARGE SCALE GENOMIC DNA]</scope>
    <source>
        <strain evidence="2 3">NBRC 14228</strain>
    </source>
</reference>
<feature type="signal peptide" evidence="1">
    <location>
        <begin position="1"/>
        <end position="25"/>
    </location>
</feature>
<evidence type="ECO:0000256" key="1">
    <source>
        <dbReference type="SAM" id="SignalP"/>
    </source>
</evidence>
<dbReference type="Proteomes" id="UP000317881">
    <property type="component" value="Unassembled WGS sequence"/>
</dbReference>
<evidence type="ECO:0000313" key="2">
    <source>
        <dbReference type="EMBL" id="GEC10452.1"/>
    </source>
</evidence>
<dbReference type="PANTHER" id="PTHR43649:SF14">
    <property type="entry name" value="BLR3389 PROTEIN"/>
    <property type="match status" value="1"/>
</dbReference>
<dbReference type="InterPro" id="IPR006059">
    <property type="entry name" value="SBP"/>
</dbReference>
<comment type="caution">
    <text evidence="2">The sequence shown here is derived from an EMBL/GenBank/DDBJ whole genome shotgun (WGS) entry which is preliminary data.</text>
</comment>
<feature type="chain" id="PRO_5039630516" evidence="1">
    <location>
        <begin position="26"/>
        <end position="458"/>
    </location>
</feature>
<gene>
    <name evidence="2" type="ORF">SSP24_81070</name>
</gene>
<proteinExistence type="predicted"/>
<accession>A0A4Y3VTX3</accession>
<dbReference type="PROSITE" id="PS51257">
    <property type="entry name" value="PROKAR_LIPOPROTEIN"/>
    <property type="match status" value="1"/>
</dbReference>
<name>A0A4Y3VTX3_9ACTN</name>
<keyword evidence="3" id="KW-1185">Reference proteome</keyword>